<dbReference type="PANTHER" id="PTHR42722">
    <property type="entry name" value="LEUCINE DEHYDROGENASE"/>
    <property type="match status" value="1"/>
</dbReference>
<dbReference type="SUPFAM" id="SSF51735">
    <property type="entry name" value="NAD(P)-binding Rossmann-fold domains"/>
    <property type="match status" value="1"/>
</dbReference>
<dbReference type="InterPro" id="IPR033524">
    <property type="entry name" value="Glu/Leu/Phe/Val_DH_AS"/>
</dbReference>
<dbReference type="EMBL" id="FQVK01000034">
    <property type="protein sequence ID" value="SHF38596.1"/>
    <property type="molecule type" value="Genomic_DNA"/>
</dbReference>
<dbReference type="SMART" id="SM00839">
    <property type="entry name" value="ELFV_dehydrog"/>
    <property type="match status" value="1"/>
</dbReference>
<dbReference type="OrthoDB" id="9803297at2"/>
<dbReference type="GO" id="GO:0016639">
    <property type="term" value="F:oxidoreductase activity, acting on the CH-NH2 group of donors, NAD or NADP as acceptor"/>
    <property type="evidence" value="ECO:0007669"/>
    <property type="project" value="InterPro"/>
</dbReference>
<dbReference type="InterPro" id="IPR036291">
    <property type="entry name" value="NAD(P)-bd_dom_sf"/>
</dbReference>
<evidence type="ECO:0000256" key="5">
    <source>
        <dbReference type="PIRSR" id="PIRSR000188-2"/>
    </source>
</evidence>
<dbReference type="GO" id="GO:0006520">
    <property type="term" value="P:amino acid metabolic process"/>
    <property type="evidence" value="ECO:0007669"/>
    <property type="project" value="InterPro"/>
</dbReference>
<feature type="domain" description="Glutamate/phenylalanine/leucine/valine/L-tryptophan dehydrogenase C-terminal" evidence="7">
    <location>
        <begin position="143"/>
        <end position="348"/>
    </location>
</feature>
<proteinExistence type="inferred from homology"/>
<evidence type="ECO:0000313" key="8">
    <source>
        <dbReference type="EMBL" id="SHF38596.1"/>
    </source>
</evidence>
<protein>
    <submittedName>
        <fullName evidence="8">Leucine dehydrogenase</fullName>
    </submittedName>
</protein>
<dbReference type="PRINTS" id="PR00082">
    <property type="entry name" value="GLFDHDRGNASE"/>
</dbReference>
<accession>A0A1M5B867</accession>
<dbReference type="InterPro" id="IPR006095">
    <property type="entry name" value="Glu/Leu/Phe/Val/Trp_DH"/>
</dbReference>
<dbReference type="InterPro" id="IPR046346">
    <property type="entry name" value="Aminoacid_DH-like_N_sf"/>
</dbReference>
<evidence type="ECO:0000256" key="4">
    <source>
        <dbReference type="PIRSR" id="PIRSR000188-1"/>
    </source>
</evidence>
<evidence type="ECO:0000256" key="2">
    <source>
        <dbReference type="ARBA" id="ARBA00023002"/>
    </source>
</evidence>
<organism evidence="8 9">
    <name type="scientific">Ruegeria intermedia</name>
    <dbReference type="NCBI Taxonomy" id="996115"/>
    <lineage>
        <taxon>Bacteria</taxon>
        <taxon>Pseudomonadati</taxon>
        <taxon>Pseudomonadota</taxon>
        <taxon>Alphaproteobacteria</taxon>
        <taxon>Rhodobacterales</taxon>
        <taxon>Roseobacteraceae</taxon>
        <taxon>Ruegeria</taxon>
    </lineage>
</organism>
<gene>
    <name evidence="8" type="ORF">SAMN05444279_1349</name>
</gene>
<dbReference type="InterPro" id="IPR006096">
    <property type="entry name" value="Glu/Leu/Phe/Val/Trp_DH_C"/>
</dbReference>
<dbReference type="AlphaFoldDB" id="A0A1M5B867"/>
<dbReference type="PIRSF" id="PIRSF000188">
    <property type="entry name" value="Phe_leu_dh"/>
    <property type="match status" value="1"/>
</dbReference>
<dbReference type="Gene3D" id="3.40.50.720">
    <property type="entry name" value="NAD(P)-binding Rossmann-like Domain"/>
    <property type="match status" value="1"/>
</dbReference>
<dbReference type="CDD" id="cd01075">
    <property type="entry name" value="NAD_bind_Leu_Phe_Val_DH"/>
    <property type="match status" value="1"/>
</dbReference>
<reference evidence="8 9" key="1">
    <citation type="submission" date="2016-11" db="EMBL/GenBank/DDBJ databases">
        <authorList>
            <person name="Varghese N."/>
            <person name="Submissions S."/>
        </authorList>
    </citation>
    <scope>NUCLEOTIDE SEQUENCE [LARGE SCALE GENOMIC DNA]</scope>
    <source>
        <strain evidence="8 9">DSM 29341</strain>
    </source>
</reference>
<keyword evidence="2 6" id="KW-0560">Oxidoreductase</keyword>
<dbReference type="Proteomes" id="UP000325134">
    <property type="component" value="Unassembled WGS sequence"/>
</dbReference>
<evidence type="ECO:0000256" key="1">
    <source>
        <dbReference type="ARBA" id="ARBA00006382"/>
    </source>
</evidence>
<sequence>MEITTIDAPDHERVVEFKDAASGLSGFVAIHSTQLGPAAGGVRMRTYGHPSEALDDALRLSRGMTYKNAAADLPLGGGKAVIIGDPSADKTPRLLKAFGRVVQSLGGQYWTAEDMGMTPADMAQIGTETEYVAGLPDGPFASGDPSPVTARGIFNAIRVTARHRFGSGDLSGKTVSVQGLGHVGEHLCALLHDAGAKLVITDIDADQTARLADRFAAQAVAPDAIYEAQADIFAPCAIGGILNETSIPLLKVGAVAGGANNQLATDADAQRLHDRGILYAPDFVANGGGIVNVATEILKIKDREAWVGQRLEALERTMDRILTRAKVDGVSPHAVAESIVEEKLHPQAA</sequence>
<dbReference type="GO" id="GO:0000166">
    <property type="term" value="F:nucleotide binding"/>
    <property type="evidence" value="ECO:0007669"/>
    <property type="project" value="UniProtKB-KW"/>
</dbReference>
<dbReference type="Pfam" id="PF02812">
    <property type="entry name" value="ELFV_dehydrog_N"/>
    <property type="match status" value="1"/>
</dbReference>
<evidence type="ECO:0000313" key="9">
    <source>
        <dbReference type="Proteomes" id="UP000325134"/>
    </source>
</evidence>
<dbReference type="Gene3D" id="3.40.50.10860">
    <property type="entry name" value="Leucine Dehydrogenase, chain A, domain 1"/>
    <property type="match status" value="1"/>
</dbReference>
<dbReference type="SUPFAM" id="SSF53223">
    <property type="entry name" value="Aminoacid dehydrogenase-like, N-terminal domain"/>
    <property type="match status" value="1"/>
</dbReference>
<feature type="binding site" evidence="5">
    <location>
        <begin position="179"/>
        <end position="184"/>
    </location>
    <ligand>
        <name>NAD(+)</name>
        <dbReference type="ChEBI" id="CHEBI:57540"/>
    </ligand>
</feature>
<evidence type="ECO:0000256" key="6">
    <source>
        <dbReference type="RuleBase" id="RU004417"/>
    </source>
</evidence>
<dbReference type="Pfam" id="PF00208">
    <property type="entry name" value="ELFV_dehydrog"/>
    <property type="match status" value="2"/>
</dbReference>
<evidence type="ECO:0000259" key="7">
    <source>
        <dbReference type="SMART" id="SM00839"/>
    </source>
</evidence>
<dbReference type="PANTHER" id="PTHR42722:SF1">
    <property type="entry name" value="VALINE DEHYDROGENASE"/>
    <property type="match status" value="1"/>
</dbReference>
<keyword evidence="3 5" id="KW-0520">NAD</keyword>
<evidence type="ECO:0000256" key="3">
    <source>
        <dbReference type="ARBA" id="ARBA00023027"/>
    </source>
</evidence>
<keyword evidence="9" id="KW-1185">Reference proteome</keyword>
<comment type="similarity">
    <text evidence="1 6">Belongs to the Glu/Leu/Phe/Val dehydrogenases family.</text>
</comment>
<dbReference type="PROSITE" id="PS00074">
    <property type="entry name" value="GLFV_DEHYDROGENASE"/>
    <property type="match status" value="1"/>
</dbReference>
<keyword evidence="5" id="KW-0547">Nucleotide-binding</keyword>
<dbReference type="RefSeq" id="WP_149777281.1">
    <property type="nucleotide sequence ID" value="NZ_FQVK01000034.1"/>
</dbReference>
<dbReference type="InterPro" id="IPR006097">
    <property type="entry name" value="Glu/Leu/Phe/Val/Trp_DH_dimer"/>
</dbReference>
<dbReference type="FunFam" id="3.40.50.10860:FF:000010">
    <property type="entry name" value="Leucine dehydrogenase"/>
    <property type="match status" value="1"/>
</dbReference>
<name>A0A1M5B867_9RHOB</name>
<feature type="active site" description="Proton donor/acceptor" evidence="4">
    <location>
        <position position="79"/>
    </location>
</feature>
<dbReference type="InterPro" id="IPR016211">
    <property type="entry name" value="Glu/Phe/Leu/Val/Trp_DH_bac/arc"/>
</dbReference>